<reference evidence="2" key="1">
    <citation type="journal article" date="2018" name="Virus Evol.">
        <title>The virome of Drosophila suzukii, an invasive pest of soft fruit.</title>
        <authorList>
            <person name="Medd N.C."/>
            <person name="Fellous S."/>
            <person name="Waldron F.M."/>
            <person name="Xuereb A."/>
            <person name="Nakai M."/>
            <person name="Cross J.V."/>
            <person name="Obbard D.J."/>
        </authorList>
    </citation>
    <scope>NUCLEOTIDE SEQUENCE</scope>
    <source>
        <strain evidence="2">UK1</strain>
    </source>
</reference>
<keyword evidence="1" id="KW-0472">Membrane</keyword>
<proteinExistence type="predicted"/>
<sequence>MDHVTQQLVYEIRQLTTQIKTLSQKVTTLENRYAITHSPGFQGEERGLVTSTGVQGEFQNALMLMKPSREILDDFALLNESIVYPEIGKLLSDFECSFELVTDVSLLPDIFSVSEGSLKTSNIHLMLPFLIVEDLGDHQVEGNVGLSIHGHVWINRFKVFRISEDGLIFELNNFVLSHSVFESRRKYGGTYDSSPLSQNLADFISSKVHSTFNILGLLVHGLPTVNSLDGDVTLLLLVRALLFLRCEDFVTEASMDERKDYVVTELQKSLFELKNRTIIAAQIEFQTGLLLAKCSETCDLPLADVGDLSNSSIAMLLCPNLPLQGVGFKSSRLGVKISKSMKTSGFKFPVQLHCDGSQIEIELSSTAIFTRVFNLSTALSCIATKKREPNLNELFGDYLVVPYGPHKLRLSDIHYLSFYLRGNVVLDVGSRMISWDGNEWVLKGDLPLRFDEIRFSGSTYECTSHAISQYVEIFISYSSLLSYTAGKSIPVELNCLNVISQGLLGSFIESVTGEKHYQGTFRVVDVEFGDGSTSPLFHVRVPLDVVSEPIFLTRVEKFKFSEVKRFSTGKMSELSLLLETGAHFETEWLPTMINQKTGGLLQGWSGDLLLMSRVIIPVLRLPSGFSSMRHEYDFQYFEMLALLEGFIFRTGALDNSLLSLKVSLRNVENLTNSLVKAVNDLEGAFLKLKSQLQEASHVPVWKKVLSGIAMAGGLIAAIFMPFTLPFALAVLAGSTAISIGLMFADGDYIAGGVEVAGVLIGLGSGYYATRRATTKGFPVTSLSKAGAIEQQFPTDFDTRLLSNDGMWVEVKPLQMLGSRMEKVGDGLIKNKKGILSSLLKLEHAPVHARLRSSTTKVTESGEVVRTTIVTGVTDGMPYMSHINPRPGVYELLDRYENGKFVNGWKVENVPIGADFIDLPISIRGLLLEGVGTDVEYQSLVRSWRVMDGAERTIALNDAQDYIRRTQSSYVEVKKSKIPISFDESLVRNVSNTFAKHAGIYELTGFTTPGGANNCQTYANELRDFFAKGKLRSGKLSNTSFLNDLMDSFDNSTQFKHTYGPGLIHEKSSLTSNGYQPLQDAP</sequence>
<evidence type="ECO:0000313" key="2">
    <source>
        <dbReference type="EMBL" id="AWA82240.1"/>
    </source>
</evidence>
<name>A0A2U3TMP0_9REOV</name>
<keyword evidence="1" id="KW-1133">Transmembrane helix</keyword>
<feature type="transmembrane region" description="Helical" evidence="1">
    <location>
        <begin position="726"/>
        <end position="743"/>
    </location>
</feature>
<evidence type="ECO:0000256" key="1">
    <source>
        <dbReference type="SAM" id="Phobius"/>
    </source>
</evidence>
<feature type="transmembrane region" description="Helical" evidence="1">
    <location>
        <begin position="749"/>
        <end position="768"/>
    </location>
</feature>
<organism evidence="2">
    <name type="scientific">Eccles virus</name>
    <dbReference type="NCBI Taxonomy" id="2170578"/>
    <lineage>
        <taxon>Viruses</taxon>
        <taxon>Riboviria</taxon>
        <taxon>Orthornavirae</taxon>
        <taxon>Duplornaviricota</taxon>
        <taxon>Resentoviricetes</taxon>
        <taxon>Reovirales</taxon>
    </lineage>
</organism>
<accession>A0A2U3TMP0</accession>
<dbReference type="EMBL" id="MF893268">
    <property type="protein sequence ID" value="AWA82240.1"/>
    <property type="molecule type" value="Genomic_RNA"/>
</dbReference>
<keyword evidence="1" id="KW-0812">Transmembrane</keyword>
<protein>
    <submittedName>
        <fullName evidence="2">Uncharacterized protein</fullName>
    </submittedName>
</protein>